<feature type="domain" description="STAS" evidence="3">
    <location>
        <begin position="4"/>
        <end position="114"/>
    </location>
</feature>
<dbReference type="RefSeq" id="WP_161557223.1">
    <property type="nucleotide sequence ID" value="NZ_CP030840.1"/>
</dbReference>
<gene>
    <name evidence="4" type="ORF">ACPOL_1293</name>
</gene>
<organism evidence="4 5">
    <name type="scientific">Acidisarcina polymorpha</name>
    <dbReference type="NCBI Taxonomy" id="2211140"/>
    <lineage>
        <taxon>Bacteria</taxon>
        <taxon>Pseudomonadati</taxon>
        <taxon>Acidobacteriota</taxon>
        <taxon>Terriglobia</taxon>
        <taxon>Terriglobales</taxon>
        <taxon>Acidobacteriaceae</taxon>
        <taxon>Acidisarcina</taxon>
    </lineage>
</organism>
<name>A0A2Z5FUV0_9BACT</name>
<evidence type="ECO:0000256" key="2">
    <source>
        <dbReference type="RuleBase" id="RU003749"/>
    </source>
</evidence>
<proteinExistence type="inferred from homology"/>
<protein>
    <recommendedName>
        <fullName evidence="2">Anti-sigma factor antagonist</fullName>
    </recommendedName>
</protein>
<dbReference type="Pfam" id="PF01740">
    <property type="entry name" value="STAS"/>
    <property type="match status" value="1"/>
</dbReference>
<dbReference type="PANTHER" id="PTHR33495:SF2">
    <property type="entry name" value="ANTI-SIGMA FACTOR ANTAGONIST TM_1081-RELATED"/>
    <property type="match status" value="1"/>
</dbReference>
<dbReference type="EMBL" id="CP030840">
    <property type="protein sequence ID" value="AXC10641.1"/>
    <property type="molecule type" value="Genomic_DNA"/>
</dbReference>
<evidence type="ECO:0000313" key="4">
    <source>
        <dbReference type="EMBL" id="AXC10641.1"/>
    </source>
</evidence>
<sequence length="115" mass="12115">MQLDTEVLHLEGGIVVLVLKGRLTLGSRLSLLEAEITSLADGGAGKVILDLQAIEYADSAALGVLIHASSAVRSKGGQLQLAAPNQRLQDLFKLTNTAALLTIYPDRAACISHLQ</sequence>
<dbReference type="InterPro" id="IPR036513">
    <property type="entry name" value="STAS_dom_sf"/>
</dbReference>
<dbReference type="Gene3D" id="3.30.750.24">
    <property type="entry name" value="STAS domain"/>
    <property type="match status" value="1"/>
</dbReference>
<evidence type="ECO:0000256" key="1">
    <source>
        <dbReference type="ARBA" id="ARBA00009013"/>
    </source>
</evidence>
<dbReference type="CDD" id="cd07043">
    <property type="entry name" value="STAS_anti-anti-sigma_factors"/>
    <property type="match status" value="1"/>
</dbReference>
<comment type="similarity">
    <text evidence="1 2">Belongs to the anti-sigma-factor antagonist family.</text>
</comment>
<evidence type="ECO:0000313" key="5">
    <source>
        <dbReference type="Proteomes" id="UP000253606"/>
    </source>
</evidence>
<dbReference type="InterPro" id="IPR003658">
    <property type="entry name" value="Anti-sigma_ant"/>
</dbReference>
<dbReference type="GO" id="GO:0043856">
    <property type="term" value="F:anti-sigma factor antagonist activity"/>
    <property type="evidence" value="ECO:0007669"/>
    <property type="project" value="InterPro"/>
</dbReference>
<dbReference type="AlphaFoldDB" id="A0A2Z5FUV0"/>
<dbReference type="SUPFAM" id="SSF52091">
    <property type="entry name" value="SpoIIaa-like"/>
    <property type="match status" value="1"/>
</dbReference>
<dbReference type="PANTHER" id="PTHR33495">
    <property type="entry name" value="ANTI-SIGMA FACTOR ANTAGONIST TM_1081-RELATED-RELATED"/>
    <property type="match status" value="1"/>
</dbReference>
<dbReference type="PROSITE" id="PS50801">
    <property type="entry name" value="STAS"/>
    <property type="match status" value="1"/>
</dbReference>
<reference evidence="4 5" key="1">
    <citation type="journal article" date="2018" name="Front. Microbiol.">
        <title>Hydrolytic Capabilities as a Key to Environmental Success: Chitinolytic and Cellulolytic Acidobacteria From Acidic Sub-arctic Soils and Boreal Peatlands.</title>
        <authorList>
            <person name="Belova S.E."/>
            <person name="Ravin N.V."/>
            <person name="Pankratov T.A."/>
            <person name="Rakitin A.L."/>
            <person name="Ivanova A.A."/>
            <person name="Beletsky A.V."/>
            <person name="Mardanov A.V."/>
            <person name="Sinninghe Damste J.S."/>
            <person name="Dedysh S.N."/>
        </authorList>
    </citation>
    <scope>NUCLEOTIDE SEQUENCE [LARGE SCALE GENOMIC DNA]</scope>
    <source>
        <strain evidence="4 5">SBC82</strain>
    </source>
</reference>
<evidence type="ECO:0000259" key="3">
    <source>
        <dbReference type="PROSITE" id="PS50801"/>
    </source>
</evidence>
<dbReference type="InterPro" id="IPR002645">
    <property type="entry name" value="STAS_dom"/>
</dbReference>
<dbReference type="KEGG" id="abas:ACPOL_1293"/>
<keyword evidence="5" id="KW-1185">Reference proteome</keyword>
<accession>A0A2Z5FUV0</accession>
<dbReference type="Proteomes" id="UP000253606">
    <property type="component" value="Chromosome"/>
</dbReference>
<dbReference type="NCBIfam" id="TIGR00377">
    <property type="entry name" value="ant_ant_sig"/>
    <property type="match status" value="1"/>
</dbReference>